<dbReference type="PROSITE" id="PS00463">
    <property type="entry name" value="ZN2_CY6_FUNGAL_1"/>
    <property type="match status" value="1"/>
</dbReference>
<name>M1W306_CLAP2</name>
<feature type="region of interest" description="Disordered" evidence="6">
    <location>
        <begin position="785"/>
        <end position="823"/>
    </location>
</feature>
<feature type="transmembrane region" description="Helical" evidence="7">
    <location>
        <begin position="513"/>
        <end position="536"/>
    </location>
</feature>
<dbReference type="Pfam" id="PF04547">
    <property type="entry name" value="Anoctamin"/>
    <property type="match status" value="1"/>
</dbReference>
<dbReference type="Pfam" id="PF20877">
    <property type="entry name" value="Anoctamin_N"/>
    <property type="match status" value="1"/>
</dbReference>
<dbReference type="eggNOG" id="KOG2513">
    <property type="taxonomic scope" value="Eukaryota"/>
</dbReference>
<dbReference type="STRING" id="1111077.M1W306"/>
<feature type="transmembrane region" description="Helical" evidence="7">
    <location>
        <begin position="566"/>
        <end position="587"/>
    </location>
</feature>
<evidence type="ECO:0000256" key="1">
    <source>
        <dbReference type="ARBA" id="ARBA00004141"/>
    </source>
</evidence>
<dbReference type="InterPro" id="IPR036864">
    <property type="entry name" value="Zn2-C6_fun-type_DNA-bd_sf"/>
</dbReference>
<feature type="domain" description="Zn(2)-C6 fungal-type" evidence="8">
    <location>
        <begin position="836"/>
        <end position="864"/>
    </location>
</feature>
<reference evidence="9 10" key="1">
    <citation type="journal article" date="2013" name="PLoS Genet.">
        <title>Plant-symbiotic fungi as chemical engineers: Multi-genome analysis of the Clavicipitaceae reveals dynamics of alkaloid loci.</title>
        <authorList>
            <person name="Schardl C.L."/>
            <person name="Young C.A."/>
            <person name="Hesse U."/>
            <person name="Amyotte S.G."/>
            <person name="Andreeva K."/>
            <person name="Calie P.J."/>
            <person name="Fleetwood D.J."/>
            <person name="Haws D.C."/>
            <person name="Moore N."/>
            <person name="Oeser B."/>
            <person name="Panaccione D.G."/>
            <person name="Schweri K.K."/>
            <person name="Voisey C.R."/>
            <person name="Farman M.L."/>
            <person name="Jaromczyk J.W."/>
            <person name="Roe B.A."/>
            <person name="O'Sullivan D.M."/>
            <person name="Scott B."/>
            <person name="Tudzynski P."/>
            <person name="An Z."/>
            <person name="Arnaoudova E.G."/>
            <person name="Bullock C.T."/>
            <person name="Charlton N.D."/>
            <person name="Chen L."/>
            <person name="Cox M."/>
            <person name="Dinkins R.D."/>
            <person name="Florea S."/>
            <person name="Glenn A.E."/>
            <person name="Gordon A."/>
            <person name="Gueldener U."/>
            <person name="Harris D.R."/>
            <person name="Hollin W."/>
            <person name="Jaromczyk J."/>
            <person name="Johnson R.D."/>
            <person name="Khan A.K."/>
            <person name="Leistner E."/>
            <person name="Leuchtmann A."/>
            <person name="Li C."/>
            <person name="Liu J."/>
            <person name="Liu J."/>
            <person name="Liu M."/>
            <person name="Mace W."/>
            <person name="Machado C."/>
            <person name="Nagabhyru P."/>
            <person name="Pan J."/>
            <person name="Schmid J."/>
            <person name="Sugawara K."/>
            <person name="Steiner U."/>
            <person name="Takach J.E."/>
            <person name="Tanaka E."/>
            <person name="Webb J.S."/>
            <person name="Wilson E.V."/>
            <person name="Wiseman J.L."/>
            <person name="Yoshida R."/>
            <person name="Zeng Z."/>
        </authorList>
    </citation>
    <scope>NUCLEOTIDE SEQUENCE [LARGE SCALE GENOMIC DNA]</scope>
    <source>
        <strain evidence="9 10">20.1</strain>
    </source>
</reference>
<keyword evidence="2 7" id="KW-0812">Transmembrane</keyword>
<evidence type="ECO:0000256" key="6">
    <source>
        <dbReference type="SAM" id="MobiDB-lite"/>
    </source>
</evidence>
<keyword evidence="10" id="KW-1185">Reference proteome</keyword>
<feature type="region of interest" description="Disordered" evidence="6">
    <location>
        <begin position="898"/>
        <end position="979"/>
    </location>
</feature>
<accession>M1W306</accession>
<evidence type="ECO:0000259" key="8">
    <source>
        <dbReference type="PROSITE" id="PS50048"/>
    </source>
</evidence>
<comment type="subcellular location">
    <subcellularLocation>
        <location evidence="1">Membrane</location>
        <topology evidence="1">Multi-pass membrane protein</topology>
    </subcellularLocation>
</comment>
<feature type="transmembrane region" description="Helical" evidence="7">
    <location>
        <begin position="291"/>
        <end position="311"/>
    </location>
</feature>
<dbReference type="VEuPathDB" id="FungiDB:CPUR_01544"/>
<dbReference type="Pfam" id="PF11951">
    <property type="entry name" value="Fungal_trans_2"/>
    <property type="match status" value="1"/>
</dbReference>
<dbReference type="OrthoDB" id="296386at2759"/>
<dbReference type="GO" id="GO:0000981">
    <property type="term" value="F:DNA-binding transcription factor activity, RNA polymerase II-specific"/>
    <property type="evidence" value="ECO:0007669"/>
    <property type="project" value="InterPro"/>
</dbReference>
<dbReference type="GO" id="GO:0008270">
    <property type="term" value="F:zinc ion binding"/>
    <property type="evidence" value="ECO:0007669"/>
    <property type="project" value="InterPro"/>
</dbReference>
<dbReference type="InterPro" id="IPR021858">
    <property type="entry name" value="Fun_TF"/>
</dbReference>
<dbReference type="EMBL" id="CAGA01000007">
    <property type="protein sequence ID" value="CCE28070.1"/>
    <property type="molecule type" value="Genomic_DNA"/>
</dbReference>
<dbReference type="Gene3D" id="4.10.240.10">
    <property type="entry name" value="Zn(2)-C6 fungal-type DNA-binding domain"/>
    <property type="match status" value="1"/>
</dbReference>
<dbReference type="PANTHER" id="PTHR12308">
    <property type="entry name" value="ANOCTAMIN"/>
    <property type="match status" value="1"/>
</dbReference>
<dbReference type="HOGENOM" id="CLU_255860_0_0_1"/>
<dbReference type="CDD" id="cd00067">
    <property type="entry name" value="GAL4"/>
    <property type="match status" value="1"/>
</dbReference>
<feature type="transmembrane region" description="Helical" evidence="7">
    <location>
        <begin position="220"/>
        <end position="237"/>
    </location>
</feature>
<dbReference type="GO" id="GO:0016020">
    <property type="term" value="C:membrane"/>
    <property type="evidence" value="ECO:0007669"/>
    <property type="project" value="UniProtKB-SubCell"/>
</dbReference>
<evidence type="ECO:0000256" key="7">
    <source>
        <dbReference type="SAM" id="Phobius"/>
    </source>
</evidence>
<evidence type="ECO:0000256" key="4">
    <source>
        <dbReference type="ARBA" id="ARBA00023136"/>
    </source>
</evidence>
<dbReference type="PROSITE" id="PS50048">
    <property type="entry name" value="ZN2_CY6_FUNGAL_2"/>
    <property type="match status" value="1"/>
</dbReference>
<feature type="compositionally biased region" description="Polar residues" evidence="6">
    <location>
        <begin position="748"/>
        <end position="760"/>
    </location>
</feature>
<feature type="compositionally biased region" description="Low complexity" evidence="6">
    <location>
        <begin position="1241"/>
        <end position="1261"/>
    </location>
</feature>
<evidence type="ECO:0000256" key="5">
    <source>
        <dbReference type="ARBA" id="ARBA00023242"/>
    </source>
</evidence>
<dbReference type="GO" id="GO:0032541">
    <property type="term" value="C:cortical endoplasmic reticulum"/>
    <property type="evidence" value="ECO:0007669"/>
    <property type="project" value="TreeGrafter"/>
</dbReference>
<feature type="transmembrane region" description="Helical" evidence="7">
    <location>
        <begin position="599"/>
        <end position="618"/>
    </location>
</feature>
<dbReference type="Proteomes" id="UP000016801">
    <property type="component" value="Unassembled WGS sequence"/>
</dbReference>
<evidence type="ECO:0000256" key="2">
    <source>
        <dbReference type="ARBA" id="ARBA00022692"/>
    </source>
</evidence>
<evidence type="ECO:0000256" key="3">
    <source>
        <dbReference type="ARBA" id="ARBA00022989"/>
    </source>
</evidence>
<dbReference type="InterPro" id="IPR001138">
    <property type="entry name" value="Zn2Cys6_DnaBD"/>
</dbReference>
<keyword evidence="5" id="KW-0539">Nucleus</keyword>
<dbReference type="InterPro" id="IPR007632">
    <property type="entry name" value="Anoctamin"/>
</dbReference>
<gene>
    <name evidence="9" type="ORF">CPUR_01544</name>
</gene>
<dbReference type="SMART" id="SM00066">
    <property type="entry name" value="GAL4"/>
    <property type="match status" value="1"/>
</dbReference>
<comment type="caution">
    <text evidence="9">The sequence shown here is derived from an EMBL/GenBank/DDBJ whole genome shotgun (WGS) entry which is preliminary data.</text>
</comment>
<keyword evidence="4 7" id="KW-0472">Membrane</keyword>
<feature type="transmembrane region" description="Helical" evidence="7">
    <location>
        <begin position="187"/>
        <end position="214"/>
    </location>
</feature>
<feature type="transmembrane region" description="Helical" evidence="7">
    <location>
        <begin position="377"/>
        <end position="398"/>
    </location>
</feature>
<dbReference type="InterPro" id="IPR049456">
    <property type="entry name" value="Anoctamin_N_fung"/>
</dbReference>
<dbReference type="SUPFAM" id="SSF57701">
    <property type="entry name" value="Zn2/Cys6 DNA-binding domain"/>
    <property type="match status" value="1"/>
</dbReference>
<feature type="compositionally biased region" description="Low complexity" evidence="6">
    <location>
        <begin position="931"/>
        <end position="947"/>
    </location>
</feature>
<dbReference type="GO" id="GO:0005254">
    <property type="term" value="F:chloride channel activity"/>
    <property type="evidence" value="ECO:0007669"/>
    <property type="project" value="TreeGrafter"/>
</dbReference>
<dbReference type="InterPro" id="IPR049452">
    <property type="entry name" value="Anoctamin_TM"/>
</dbReference>
<evidence type="ECO:0000313" key="10">
    <source>
        <dbReference type="Proteomes" id="UP000016801"/>
    </source>
</evidence>
<dbReference type="PANTHER" id="PTHR12308:SF73">
    <property type="entry name" value="ANOCTAMIN"/>
    <property type="match status" value="1"/>
</dbReference>
<feature type="region of interest" description="Disordered" evidence="6">
    <location>
        <begin position="747"/>
        <end position="766"/>
    </location>
</feature>
<protein>
    <submittedName>
        <fullName evidence="9">Related to IST2 protein</fullName>
    </submittedName>
</protein>
<feature type="transmembrane region" description="Helical" evidence="7">
    <location>
        <begin position="331"/>
        <end position="356"/>
    </location>
</feature>
<feature type="compositionally biased region" description="Basic and acidic residues" evidence="6">
    <location>
        <begin position="903"/>
        <end position="916"/>
    </location>
</feature>
<feature type="transmembrane region" description="Helical" evidence="7">
    <location>
        <begin position="438"/>
        <end position="460"/>
    </location>
</feature>
<organism evidence="9 10">
    <name type="scientific">Claviceps purpurea (strain 20.1)</name>
    <name type="common">Ergot fungus</name>
    <name type="synonym">Sphacelia segetum</name>
    <dbReference type="NCBI Taxonomy" id="1111077"/>
    <lineage>
        <taxon>Eukaryota</taxon>
        <taxon>Fungi</taxon>
        <taxon>Dikarya</taxon>
        <taxon>Ascomycota</taxon>
        <taxon>Pezizomycotina</taxon>
        <taxon>Sordariomycetes</taxon>
        <taxon>Hypocreomycetidae</taxon>
        <taxon>Hypocreales</taxon>
        <taxon>Clavicipitaceae</taxon>
        <taxon>Claviceps</taxon>
    </lineage>
</organism>
<keyword evidence="3 7" id="KW-1133">Transmembrane helix</keyword>
<evidence type="ECO:0000313" key="9">
    <source>
        <dbReference type="EMBL" id="CCE28070.1"/>
    </source>
</evidence>
<proteinExistence type="predicted"/>
<sequence>MTGLRQLYGKQDNETGSDNFGIDYVIHYSVPAKERAEAEAGFVQLIEALTNVGLATEVRSGDSGSLLVFVKIASADLLAQQVYRGRLQDWLQGIRTSGPNPDLNKALQDEPVTEAERLRLVYQLIIRPENDSGAGINQASSKWKYVSDIFPLHDQQFNRSWIQKWSKKWFLDEADLEDIRNKFGESIAFYFAFLRSYFVFLAFPSAMGFAAWMLLGQFSSVYALGCGLWSVIFLEYWKKKEVDLAVQWGVRGVSAIQLPRPEFEWDYEAEDAVTGEPVKVYSYKKRFQTQLLQIPFAIACIVVLGGLVVIANSLEIFITQVYDGPGKQYLVFVPTMILVVFTPTFSAVLMKAASVLTHRENYDTVDAHKAALVQKQFVLNFMTSYMALLFTGFVYIPFGDILLPFLDFWRHAAQTLTFSEKTLPTQQFRINPERISSQMFYCTVTAQVVNFATEVIVPYAKQKAFAKAKELQSRQPEIQDEPEEAAFLKRVRDECALETYDVTDDYREMVMQFGYLSLFSVAWPMAACCFLINNWVELRSDGLKIAVSCKRPIPWRSDSIGPWLDALGFLSWLGSITSAAIVFLCSGAKNGNRGTASQITAWGCLLSVLLAEHFYLLMQQVVRMLMNKVESIGVQRERRERYLMKKRLLAENLGQAATSKAAVPGIQTGEKMTREALEDEAREASVRGRGGSGEMFWQRQRGMEETILIGRKLIEVQQPKGRQHGLRQVPKREVSFLRAEPIGGVNALSRSDAQSPTQSAPAARRVSPGLSYFEPIRTVGHRTSATGDLGILQGPPPHQDNKDRPVPSRVRQAGHTSSSVLSPCGMSTPRNRFHDGCWTCKAKRFQCDRTRPHCLTCTQKGFKCEGYEMRLKWGTGIASRGRFAGASQPVEAAIPPRVKGRHRDLLREERRREAAAREASASGFDARDAARAAMSSDSESSPSHLSDLPLLGPELTVQEPKPAQDGLAKQDVARPPVSRLKPKDIPPWILKQGDDEVRLFSEFVNYGINTLFSTSVNDEDNILAEHLPRISQESDALCAICITIQASLCGRPEAQHLIFKYFDMALSSFRAELGNSVKQLKDGTFAAGLMLSTLGLNRGCGWTMHLHGIYNVSLTRGLQEPLNSQPPFRKHLIEVLGYLDLPGFAVGRQNPSIGVWRRHCREPGYLCRPPQVDSVEFVSGLPRSLLDLLSAIDGMEITEEDLWDWPGSPGSLTQCHLWEAYRLSGIISLRNPQLYTPIQISDPSPSSPSEGDGSSQASSGSRRAVPTSTDVIVTRIISHVDAITRAYVASDGHRDSLLFNAIDYPLFVAGIEADVMNARPELKDAIKNCFAVRAEAFKYPSRGTALLDIMGEWWTCSRDGRSINDLATSRGLELGLV</sequence>
<dbReference type="Pfam" id="PF00172">
    <property type="entry name" value="Zn_clus"/>
    <property type="match status" value="1"/>
</dbReference>
<feature type="region of interest" description="Disordered" evidence="6">
    <location>
        <begin position="1238"/>
        <end position="1266"/>
    </location>
</feature>